<dbReference type="AlphaFoldDB" id="A0A7E4UPF4"/>
<evidence type="ECO:0000256" key="1">
    <source>
        <dbReference type="SAM" id="MobiDB-lite"/>
    </source>
</evidence>
<organism evidence="2 3">
    <name type="scientific">Panagrellus redivivus</name>
    <name type="common">Microworm</name>
    <dbReference type="NCBI Taxonomy" id="6233"/>
    <lineage>
        <taxon>Eukaryota</taxon>
        <taxon>Metazoa</taxon>
        <taxon>Ecdysozoa</taxon>
        <taxon>Nematoda</taxon>
        <taxon>Chromadorea</taxon>
        <taxon>Rhabditida</taxon>
        <taxon>Tylenchina</taxon>
        <taxon>Panagrolaimomorpha</taxon>
        <taxon>Panagrolaimoidea</taxon>
        <taxon>Panagrolaimidae</taxon>
        <taxon>Panagrellus</taxon>
    </lineage>
</organism>
<feature type="region of interest" description="Disordered" evidence="1">
    <location>
        <begin position="1"/>
        <end position="64"/>
    </location>
</feature>
<proteinExistence type="predicted"/>
<feature type="compositionally biased region" description="Polar residues" evidence="1">
    <location>
        <begin position="52"/>
        <end position="64"/>
    </location>
</feature>
<dbReference type="Proteomes" id="UP000492821">
    <property type="component" value="Unassembled WGS sequence"/>
</dbReference>
<name>A0A7E4UPF4_PANRE</name>
<evidence type="ECO:0000313" key="2">
    <source>
        <dbReference type="Proteomes" id="UP000492821"/>
    </source>
</evidence>
<dbReference type="WBParaSite" id="Pan_g1120.t1">
    <property type="protein sequence ID" value="Pan_g1120.t1"/>
    <property type="gene ID" value="Pan_g1120"/>
</dbReference>
<sequence length="124" mass="14374">MRQVVPKQKKDPPATCNKMRRHNDPNKHIASPAKDSTPPKMSLAESDDLQHNETPQRSTTSTLQVQRRILLHRRCLWMSRMQVVPKQKKDLRPHAKDFTEPTTSMATLNVTIAMYLSQRITYLV</sequence>
<reference evidence="3" key="2">
    <citation type="submission" date="2020-10" db="UniProtKB">
        <authorList>
            <consortium name="WormBaseParasite"/>
        </authorList>
    </citation>
    <scope>IDENTIFICATION</scope>
</reference>
<protein>
    <submittedName>
        <fullName evidence="3">Ovule protein</fullName>
    </submittedName>
</protein>
<evidence type="ECO:0000313" key="3">
    <source>
        <dbReference type="WBParaSite" id="Pan_g1120.t1"/>
    </source>
</evidence>
<accession>A0A7E4UPF4</accession>
<keyword evidence="2" id="KW-1185">Reference proteome</keyword>
<reference evidence="2" key="1">
    <citation type="journal article" date="2013" name="Genetics">
        <title>The draft genome and transcriptome of Panagrellus redivivus are shaped by the harsh demands of a free-living lifestyle.</title>
        <authorList>
            <person name="Srinivasan J."/>
            <person name="Dillman A.R."/>
            <person name="Macchietto M.G."/>
            <person name="Heikkinen L."/>
            <person name="Lakso M."/>
            <person name="Fracchia K.M."/>
            <person name="Antoshechkin I."/>
            <person name="Mortazavi A."/>
            <person name="Wong G."/>
            <person name="Sternberg P.W."/>
        </authorList>
    </citation>
    <scope>NUCLEOTIDE SEQUENCE [LARGE SCALE GENOMIC DNA]</scope>
    <source>
        <strain evidence="2">MT8872</strain>
    </source>
</reference>